<gene>
    <name evidence="6" type="primary">pknB_4</name>
    <name evidence="6" type="ORF">Pla8534_13090</name>
</gene>
<sequence>MNDSHSLSADDQRIVDDWAERWHALRDQGRDVDLTDLCRERPDLQPALQKRIDALQHENAPADSNVDQVDADDDADVFAESFKESLICDSHYVNLLHHSRGGLGTVYTAHDLRLHRDVAVKFIHRRFVRDDEKRSRFLAEQEITGRLDHPGIVPVHGAGETPQGRPFYVMRFIDGKTLEDAIVAYHKRLAKKKSAPGRNAELALQFRDLLTRFVSVCKTIAYAHKRGIAHCDVKPDNVMIGRYGETTVVDWGLATSFSRDKSAKESGEKTLMLHSVDTSVLKAKGIEGTPRYMSPERAQGKTNLGPHTDVYALGVMLYRILTGEYPFNAADDHEVLNRIVDGNFTPPQQHKPSLPGPLCEVCLKAMSRNPDERHDSAISLAEDVEKFLADEAIPGQHESVSRKFARWTRHHRKAVQSSLALLLLLFAASATMAALYFQAAASEKVAFEEARTARQEGLRFSARLAAGVVTRELERRFDILQNETRSGELATLVAAVKPDDPMPAKAVQEWIISKHTNYQDLAKAYSWFITDRSGRQIARAPLYDEFEELHASVGADYSHRDYFHGQGPDFKQPAEGLPKIITEPHVSAAFLATNKNHVVTLSIPIKDMSGASPRIVGELAMVIEVGNLGLMRLDLGENRRVVLISLKEDQVPLAIDTDQPFGLLLDHPEIASMGANRDKVYRMGPKVLTELQAWMDKTQQDNISFPPRESLFISDYVDPVDADKESHWMASFSPVALRRKAIGWAVAVQEPP</sequence>
<reference evidence="6 7" key="1">
    <citation type="submission" date="2019-02" db="EMBL/GenBank/DDBJ databases">
        <title>Deep-cultivation of Planctomycetes and their phenomic and genomic characterization uncovers novel biology.</title>
        <authorList>
            <person name="Wiegand S."/>
            <person name="Jogler M."/>
            <person name="Boedeker C."/>
            <person name="Pinto D."/>
            <person name="Vollmers J."/>
            <person name="Rivas-Marin E."/>
            <person name="Kohn T."/>
            <person name="Peeters S.H."/>
            <person name="Heuer A."/>
            <person name="Rast P."/>
            <person name="Oberbeckmann S."/>
            <person name="Bunk B."/>
            <person name="Jeske O."/>
            <person name="Meyerdierks A."/>
            <person name="Storesund J.E."/>
            <person name="Kallscheuer N."/>
            <person name="Luecker S."/>
            <person name="Lage O.M."/>
            <person name="Pohl T."/>
            <person name="Merkel B.J."/>
            <person name="Hornburger P."/>
            <person name="Mueller R.-W."/>
            <person name="Bruemmer F."/>
            <person name="Labrenz M."/>
            <person name="Spormann A.M."/>
            <person name="Op den Camp H."/>
            <person name="Overmann J."/>
            <person name="Amann R."/>
            <person name="Jetten M.S.M."/>
            <person name="Mascher T."/>
            <person name="Medema M.H."/>
            <person name="Devos D.P."/>
            <person name="Kaster A.-K."/>
            <person name="Ovreas L."/>
            <person name="Rohde M."/>
            <person name="Galperin M.Y."/>
            <person name="Jogler C."/>
        </authorList>
    </citation>
    <scope>NUCLEOTIDE SEQUENCE [LARGE SCALE GENOMIC DNA]</scope>
    <source>
        <strain evidence="6 7">Pla85_3_4</strain>
    </source>
</reference>
<protein>
    <submittedName>
        <fullName evidence="6">Serine/threonine-protein kinase PknB</fullName>
        <ecNumber evidence="6">2.7.11.1</ecNumber>
    </submittedName>
</protein>
<dbReference type="InterPro" id="IPR008271">
    <property type="entry name" value="Ser/Thr_kinase_AS"/>
</dbReference>
<keyword evidence="4" id="KW-0067">ATP-binding</keyword>
<dbReference type="InterPro" id="IPR011009">
    <property type="entry name" value="Kinase-like_dom_sf"/>
</dbReference>
<dbReference type="Pfam" id="PF00069">
    <property type="entry name" value="Pkinase"/>
    <property type="match status" value="1"/>
</dbReference>
<dbReference type="EC" id="2.7.11.1" evidence="6"/>
<dbReference type="RefSeq" id="WP_145050409.1">
    <property type="nucleotide sequence ID" value="NZ_CP036433.1"/>
</dbReference>
<dbReference type="Gene3D" id="1.10.510.10">
    <property type="entry name" value="Transferase(Phosphotransferase) domain 1"/>
    <property type="match status" value="1"/>
</dbReference>
<dbReference type="AlphaFoldDB" id="A0A518DNW0"/>
<organism evidence="6 7">
    <name type="scientific">Lignipirellula cremea</name>
    <dbReference type="NCBI Taxonomy" id="2528010"/>
    <lineage>
        <taxon>Bacteria</taxon>
        <taxon>Pseudomonadati</taxon>
        <taxon>Planctomycetota</taxon>
        <taxon>Planctomycetia</taxon>
        <taxon>Pirellulales</taxon>
        <taxon>Pirellulaceae</taxon>
        <taxon>Lignipirellula</taxon>
    </lineage>
</organism>
<evidence type="ECO:0000313" key="6">
    <source>
        <dbReference type="EMBL" id="QDU93529.1"/>
    </source>
</evidence>
<dbReference type="Gene3D" id="3.30.200.20">
    <property type="entry name" value="Phosphorylase Kinase, domain 1"/>
    <property type="match status" value="1"/>
</dbReference>
<proteinExistence type="predicted"/>
<evidence type="ECO:0000256" key="4">
    <source>
        <dbReference type="ARBA" id="ARBA00022840"/>
    </source>
</evidence>
<evidence type="ECO:0000256" key="3">
    <source>
        <dbReference type="ARBA" id="ARBA00022777"/>
    </source>
</evidence>
<dbReference type="SUPFAM" id="SSF56112">
    <property type="entry name" value="Protein kinase-like (PK-like)"/>
    <property type="match status" value="1"/>
</dbReference>
<dbReference type="GO" id="GO:0005524">
    <property type="term" value="F:ATP binding"/>
    <property type="evidence" value="ECO:0007669"/>
    <property type="project" value="UniProtKB-KW"/>
</dbReference>
<feature type="domain" description="Protein kinase" evidence="5">
    <location>
        <begin position="92"/>
        <end position="388"/>
    </location>
</feature>
<keyword evidence="1 6" id="KW-0808">Transferase</keyword>
<evidence type="ECO:0000256" key="2">
    <source>
        <dbReference type="ARBA" id="ARBA00022741"/>
    </source>
</evidence>
<dbReference type="EMBL" id="CP036433">
    <property type="protein sequence ID" value="QDU93529.1"/>
    <property type="molecule type" value="Genomic_DNA"/>
</dbReference>
<evidence type="ECO:0000259" key="5">
    <source>
        <dbReference type="PROSITE" id="PS50011"/>
    </source>
</evidence>
<dbReference type="OrthoDB" id="6111975at2"/>
<evidence type="ECO:0000256" key="1">
    <source>
        <dbReference type="ARBA" id="ARBA00022679"/>
    </source>
</evidence>
<dbReference type="PROSITE" id="PS00108">
    <property type="entry name" value="PROTEIN_KINASE_ST"/>
    <property type="match status" value="1"/>
</dbReference>
<dbReference type="CDD" id="cd14014">
    <property type="entry name" value="STKc_PknB_like"/>
    <property type="match status" value="1"/>
</dbReference>
<keyword evidence="7" id="KW-1185">Reference proteome</keyword>
<dbReference type="PANTHER" id="PTHR43289">
    <property type="entry name" value="MITOGEN-ACTIVATED PROTEIN KINASE KINASE KINASE 20-RELATED"/>
    <property type="match status" value="1"/>
</dbReference>
<dbReference type="GO" id="GO:0004674">
    <property type="term" value="F:protein serine/threonine kinase activity"/>
    <property type="evidence" value="ECO:0007669"/>
    <property type="project" value="UniProtKB-EC"/>
</dbReference>
<dbReference type="Proteomes" id="UP000317648">
    <property type="component" value="Chromosome"/>
</dbReference>
<dbReference type="SMART" id="SM00220">
    <property type="entry name" value="S_TKc"/>
    <property type="match status" value="1"/>
</dbReference>
<dbReference type="InterPro" id="IPR000719">
    <property type="entry name" value="Prot_kinase_dom"/>
</dbReference>
<name>A0A518DNW0_9BACT</name>
<keyword evidence="3 6" id="KW-0418">Kinase</keyword>
<dbReference type="PROSITE" id="PS50011">
    <property type="entry name" value="PROTEIN_KINASE_DOM"/>
    <property type="match status" value="1"/>
</dbReference>
<dbReference type="Gene3D" id="3.30.450.20">
    <property type="entry name" value="PAS domain"/>
    <property type="match status" value="1"/>
</dbReference>
<dbReference type="KEGG" id="lcre:Pla8534_13090"/>
<accession>A0A518DNW0</accession>
<evidence type="ECO:0000313" key="7">
    <source>
        <dbReference type="Proteomes" id="UP000317648"/>
    </source>
</evidence>
<dbReference type="PANTHER" id="PTHR43289:SF6">
    <property type="entry name" value="SERINE_THREONINE-PROTEIN KINASE NEKL-3"/>
    <property type="match status" value="1"/>
</dbReference>
<keyword evidence="2" id="KW-0547">Nucleotide-binding</keyword>